<dbReference type="OrthoDB" id="9780109at2"/>
<evidence type="ECO:0000256" key="5">
    <source>
        <dbReference type="ARBA" id="ARBA00023136"/>
    </source>
</evidence>
<protein>
    <recommendedName>
        <fullName evidence="6">Probable membrane transporter protein</fullName>
    </recommendedName>
</protein>
<accession>A0A370GDZ7</accession>
<feature type="transmembrane region" description="Helical" evidence="6">
    <location>
        <begin position="221"/>
        <end position="239"/>
    </location>
</feature>
<reference evidence="7 8" key="1">
    <citation type="submission" date="2018-07" db="EMBL/GenBank/DDBJ databases">
        <title>Genomic Encyclopedia of Type Strains, Phase IV (KMG-IV): sequencing the most valuable type-strain genomes for metagenomic binning, comparative biology and taxonomic classification.</title>
        <authorList>
            <person name="Goeker M."/>
        </authorList>
    </citation>
    <scope>NUCLEOTIDE SEQUENCE [LARGE SCALE GENOMIC DNA]</scope>
    <source>
        <strain evidence="7 8">DSM 25281</strain>
    </source>
</reference>
<keyword evidence="8" id="KW-1185">Reference proteome</keyword>
<feature type="transmembrane region" description="Helical" evidence="6">
    <location>
        <begin position="103"/>
        <end position="123"/>
    </location>
</feature>
<keyword evidence="3 6" id="KW-0812">Transmembrane</keyword>
<feature type="transmembrane region" description="Helical" evidence="6">
    <location>
        <begin position="184"/>
        <end position="209"/>
    </location>
</feature>
<dbReference type="RefSeq" id="WP_114746106.1">
    <property type="nucleotide sequence ID" value="NZ_QQAY01000008.1"/>
</dbReference>
<comment type="similarity">
    <text evidence="2 6">Belongs to the 4-toluene sulfonate uptake permease (TSUP) (TC 2.A.102) family.</text>
</comment>
<dbReference type="EMBL" id="QQAY01000008">
    <property type="protein sequence ID" value="RDI41446.1"/>
    <property type="molecule type" value="Genomic_DNA"/>
</dbReference>
<evidence type="ECO:0000256" key="1">
    <source>
        <dbReference type="ARBA" id="ARBA00004141"/>
    </source>
</evidence>
<evidence type="ECO:0000313" key="8">
    <source>
        <dbReference type="Proteomes" id="UP000255326"/>
    </source>
</evidence>
<dbReference type="Proteomes" id="UP000255326">
    <property type="component" value="Unassembled WGS sequence"/>
</dbReference>
<evidence type="ECO:0000256" key="3">
    <source>
        <dbReference type="ARBA" id="ARBA00022692"/>
    </source>
</evidence>
<dbReference type="GO" id="GO:0005886">
    <property type="term" value="C:plasma membrane"/>
    <property type="evidence" value="ECO:0007669"/>
    <property type="project" value="UniProtKB-SubCell"/>
</dbReference>
<feature type="transmembrane region" description="Helical" evidence="6">
    <location>
        <begin position="49"/>
        <end position="69"/>
    </location>
</feature>
<dbReference type="AlphaFoldDB" id="A0A370GDZ7"/>
<dbReference type="PANTHER" id="PTHR43701:SF2">
    <property type="entry name" value="MEMBRANE TRANSPORTER PROTEIN YJNA-RELATED"/>
    <property type="match status" value="1"/>
</dbReference>
<organism evidence="7 8">
    <name type="scientific">Falsibacillus pallidus</name>
    <dbReference type="NCBI Taxonomy" id="493781"/>
    <lineage>
        <taxon>Bacteria</taxon>
        <taxon>Bacillati</taxon>
        <taxon>Bacillota</taxon>
        <taxon>Bacilli</taxon>
        <taxon>Bacillales</taxon>
        <taxon>Bacillaceae</taxon>
        <taxon>Falsibacillus</taxon>
    </lineage>
</organism>
<evidence type="ECO:0000313" key="7">
    <source>
        <dbReference type="EMBL" id="RDI41446.1"/>
    </source>
</evidence>
<proteinExistence type="inferred from homology"/>
<dbReference type="PANTHER" id="PTHR43701">
    <property type="entry name" value="MEMBRANE TRANSPORTER PROTEIN MJ0441-RELATED"/>
    <property type="match status" value="1"/>
</dbReference>
<evidence type="ECO:0000256" key="2">
    <source>
        <dbReference type="ARBA" id="ARBA00009142"/>
    </source>
</evidence>
<dbReference type="Pfam" id="PF01925">
    <property type="entry name" value="TauE"/>
    <property type="match status" value="1"/>
</dbReference>
<evidence type="ECO:0000256" key="4">
    <source>
        <dbReference type="ARBA" id="ARBA00022989"/>
    </source>
</evidence>
<comment type="caution">
    <text evidence="7">The sequence shown here is derived from an EMBL/GenBank/DDBJ whole genome shotgun (WGS) entry which is preliminary data.</text>
</comment>
<sequence>MEWIVLLFIGLAAGALGSLVGLGGGIIIVPSLIYFGSYTGIIPETSPQVIVGTSLAVMIFTGLSSTLSYMKHKTIDYKSGWIFFIGSGPGSLLGAWINKSLNLHSFSLYFGFFMVFVSVLLMVKKYFKPVKHNPNAGIQKTYTDPQGNIHTYGFSPIIGIMISFAVGLLSGLFGIGGGSLMVPAMILIFLFPAHVAIATSMFMVFLSSVTSSIAHISMGNIDWIFASALIPGAWVGAKLGVYLNTKFSSKTLVNLLRIILIIAGIRLILQGLSG</sequence>
<keyword evidence="5 6" id="KW-0472">Membrane</keyword>
<feature type="transmembrane region" description="Helical" evidence="6">
    <location>
        <begin position="157"/>
        <end position="178"/>
    </location>
</feature>
<feature type="transmembrane region" description="Helical" evidence="6">
    <location>
        <begin position="251"/>
        <end position="269"/>
    </location>
</feature>
<keyword evidence="4 6" id="KW-1133">Transmembrane helix</keyword>
<keyword evidence="6" id="KW-1003">Cell membrane</keyword>
<comment type="subcellular location">
    <subcellularLocation>
        <location evidence="6">Cell membrane</location>
        <topology evidence="6">Multi-pass membrane protein</topology>
    </subcellularLocation>
    <subcellularLocation>
        <location evidence="1">Membrane</location>
        <topology evidence="1">Multi-pass membrane protein</topology>
    </subcellularLocation>
</comment>
<name>A0A370GDZ7_9BACI</name>
<gene>
    <name evidence="7" type="ORF">DFR59_10897</name>
</gene>
<evidence type="ECO:0000256" key="6">
    <source>
        <dbReference type="RuleBase" id="RU363041"/>
    </source>
</evidence>
<dbReference type="InterPro" id="IPR051598">
    <property type="entry name" value="TSUP/Inactive_protease-like"/>
</dbReference>
<dbReference type="InterPro" id="IPR002781">
    <property type="entry name" value="TM_pro_TauE-like"/>
</dbReference>